<protein>
    <recommendedName>
        <fullName evidence="4">Alkylated DNA repair protein AlkB homologue 8 N-terminal domain-containing protein</fullName>
    </recommendedName>
</protein>
<proteinExistence type="predicted"/>
<dbReference type="Proteomes" id="UP000014760">
    <property type="component" value="Unassembled WGS sequence"/>
</dbReference>
<dbReference type="OrthoDB" id="6243574at2759"/>
<evidence type="ECO:0008006" key="4">
    <source>
        <dbReference type="Google" id="ProtNLM"/>
    </source>
</evidence>
<feature type="non-terminal residue" evidence="1">
    <location>
        <position position="1"/>
    </location>
</feature>
<dbReference type="EnsemblMetazoa" id="CapteT145042">
    <property type="protein sequence ID" value="CapteP145042"/>
    <property type="gene ID" value="CapteG145042"/>
</dbReference>
<reference evidence="2" key="3">
    <citation type="submission" date="2015-06" db="UniProtKB">
        <authorList>
            <consortium name="EnsemblMetazoa"/>
        </authorList>
    </citation>
    <scope>IDENTIFICATION</scope>
</reference>
<dbReference type="EMBL" id="KB306612">
    <property type="protein sequence ID" value="ELT99686.1"/>
    <property type="molecule type" value="Genomic_DNA"/>
</dbReference>
<name>R7U7N6_CAPTE</name>
<sequence length="85" mass="9968">YYLDGLILEFVDTFKDLGVIFDQKLCFTTHFKHIVSQSRRVCGMIKRSIGFNVSTNVKLLLFKALARPILEYSPQVWSPHSKWKF</sequence>
<evidence type="ECO:0000313" key="2">
    <source>
        <dbReference type="EnsemblMetazoa" id="CapteP145042"/>
    </source>
</evidence>
<dbReference type="PRINTS" id="PR01345">
    <property type="entry name" value="CERVTRCPTASE"/>
</dbReference>
<dbReference type="EMBL" id="AMQN01009919">
    <property type="status" value="NOT_ANNOTATED_CDS"/>
    <property type="molecule type" value="Genomic_DNA"/>
</dbReference>
<evidence type="ECO:0000313" key="1">
    <source>
        <dbReference type="EMBL" id="ELT99686.1"/>
    </source>
</evidence>
<gene>
    <name evidence="1" type="ORF">CAPTEDRAFT_145042</name>
</gene>
<reference evidence="3" key="1">
    <citation type="submission" date="2012-12" db="EMBL/GenBank/DDBJ databases">
        <authorList>
            <person name="Hellsten U."/>
            <person name="Grimwood J."/>
            <person name="Chapman J.A."/>
            <person name="Shapiro H."/>
            <person name="Aerts A."/>
            <person name="Otillar R.P."/>
            <person name="Terry A.Y."/>
            <person name="Boore J.L."/>
            <person name="Simakov O."/>
            <person name="Marletaz F."/>
            <person name="Cho S.-J."/>
            <person name="Edsinger-Gonzales E."/>
            <person name="Havlak P."/>
            <person name="Kuo D.-H."/>
            <person name="Larsson T."/>
            <person name="Lv J."/>
            <person name="Arendt D."/>
            <person name="Savage R."/>
            <person name="Osoegawa K."/>
            <person name="de Jong P."/>
            <person name="Lindberg D.R."/>
            <person name="Seaver E.C."/>
            <person name="Weisblat D.A."/>
            <person name="Putnam N.H."/>
            <person name="Grigoriev I.V."/>
            <person name="Rokhsar D.S."/>
        </authorList>
    </citation>
    <scope>NUCLEOTIDE SEQUENCE</scope>
    <source>
        <strain evidence="3">I ESC-2004</strain>
    </source>
</reference>
<dbReference type="HOGENOM" id="CLU_000680_22_5_1"/>
<accession>R7U7N6</accession>
<reference evidence="1 3" key="2">
    <citation type="journal article" date="2013" name="Nature">
        <title>Insights into bilaterian evolution from three spiralian genomes.</title>
        <authorList>
            <person name="Simakov O."/>
            <person name="Marletaz F."/>
            <person name="Cho S.J."/>
            <person name="Edsinger-Gonzales E."/>
            <person name="Havlak P."/>
            <person name="Hellsten U."/>
            <person name="Kuo D.H."/>
            <person name="Larsson T."/>
            <person name="Lv J."/>
            <person name="Arendt D."/>
            <person name="Savage R."/>
            <person name="Osoegawa K."/>
            <person name="de Jong P."/>
            <person name="Grimwood J."/>
            <person name="Chapman J.A."/>
            <person name="Shapiro H."/>
            <person name="Aerts A."/>
            <person name="Otillar R.P."/>
            <person name="Terry A.Y."/>
            <person name="Boore J.L."/>
            <person name="Grigoriev I.V."/>
            <person name="Lindberg D.R."/>
            <person name="Seaver E.C."/>
            <person name="Weisblat D.A."/>
            <person name="Putnam N.H."/>
            <person name="Rokhsar D.S."/>
        </authorList>
    </citation>
    <scope>NUCLEOTIDE SEQUENCE</scope>
    <source>
        <strain evidence="1 3">I ESC-2004</strain>
    </source>
</reference>
<keyword evidence="3" id="KW-1185">Reference proteome</keyword>
<evidence type="ECO:0000313" key="3">
    <source>
        <dbReference type="Proteomes" id="UP000014760"/>
    </source>
</evidence>
<organism evidence="1">
    <name type="scientific">Capitella teleta</name>
    <name type="common">Polychaete worm</name>
    <dbReference type="NCBI Taxonomy" id="283909"/>
    <lineage>
        <taxon>Eukaryota</taxon>
        <taxon>Metazoa</taxon>
        <taxon>Spiralia</taxon>
        <taxon>Lophotrochozoa</taxon>
        <taxon>Annelida</taxon>
        <taxon>Polychaeta</taxon>
        <taxon>Sedentaria</taxon>
        <taxon>Scolecida</taxon>
        <taxon>Capitellidae</taxon>
        <taxon>Capitella</taxon>
    </lineage>
</organism>
<dbReference type="AlphaFoldDB" id="R7U7N6"/>